<feature type="region of interest" description="Disordered" evidence="8">
    <location>
        <begin position="89"/>
        <end position="118"/>
    </location>
</feature>
<proteinExistence type="predicted"/>
<dbReference type="InterPro" id="IPR013087">
    <property type="entry name" value="Znf_C2H2_type"/>
</dbReference>
<feature type="transmembrane region" description="Helical" evidence="9">
    <location>
        <begin position="439"/>
        <end position="462"/>
    </location>
</feature>
<keyword evidence="9" id="KW-0472">Membrane</keyword>
<dbReference type="InterPro" id="IPR051059">
    <property type="entry name" value="VerF-like"/>
</dbReference>
<evidence type="ECO:0000313" key="12">
    <source>
        <dbReference type="Proteomes" id="UP001610446"/>
    </source>
</evidence>
<dbReference type="SMART" id="SM00355">
    <property type="entry name" value="ZnF_C2H2"/>
    <property type="match status" value="2"/>
</dbReference>
<keyword evidence="6" id="KW-0539">Nucleus</keyword>
<comment type="caution">
    <text evidence="11">The sequence shown here is derived from an EMBL/GenBank/DDBJ whole genome shotgun (WGS) entry which is preliminary data.</text>
</comment>
<feature type="domain" description="C2H2-type" evidence="10">
    <location>
        <begin position="48"/>
        <end position="76"/>
    </location>
</feature>
<sequence length="816" mass="90647">MEQLQQPSTPTTSDKERRRFKCGRCEKRFRRSEHCARHELMHTEERPFHCSYCDKRYGRKDLLRRHERTIHAEEYKNDTTAQAVSLSAAGVEHGSGVQQEERSNRTSSSAADDDDMPETPRAIENAREVISHVGEPSGSPLPDAGPFADLELCNADPRMQLLHFLGTNSFHPLTDGSLGEPSFSYPLTANSLLPPATSPSQPSPEISAGGHPGDRDRRGTARAPLNRTNQTSMPLSPPSNRLPGEARMDIGSDSSFKATWDAPSGVEYNLDPFGLDIDLAQRPLELWSQDPDNITLHLPVIMRELPGQSPRNIFDDESFECIRNDISSRVGAPNPPKPLFSFHELQQFTNSYIDSFHSHLPFIHLASLSVASTPCPLILAMASIGALYRLQRRRAYELYELANQIEYQWRRIEVQNNKVTDRTKLTWGKWIEIEQTKRTLCAMFIFSSMLLIAFNITPGFVIERDLLIDVPDNESLWAASTAQEWEELRDSVSLLETTHHQTLQSAVQLMLQPPSADEAGLENQGAASGATDYPGSSSPHPLSMSGFTALVVMHGVNIYLWHLNQLSQTVSRVSLGIWPQENLRTALLRAASMTLDRCQATLVAGRSDEGKLAGLYDPNHIYIFNCGALLRVAGSRLLPHSNSFNRLALLTEDQAVVARAVRVYAQEPLQRTMFVTKAAKMAYNGFLGPVKIGALLVSRTAALSWGVEQAIAGWDSGAALLLTKWVHTLETAGTDNPPNSEEAQVINDLKSLLAEVDVGGRHDRNRSLAAMLAKVWASFLDDTWVWGVTLNMGSILRLLSKEYQERFAAELISNIG</sequence>
<keyword evidence="9" id="KW-1133">Transmembrane helix</keyword>
<dbReference type="EMBL" id="JBFXLU010000349">
    <property type="protein sequence ID" value="KAL2828859.1"/>
    <property type="molecule type" value="Genomic_DNA"/>
</dbReference>
<dbReference type="SUPFAM" id="SSF57667">
    <property type="entry name" value="beta-beta-alpha zinc fingers"/>
    <property type="match status" value="1"/>
</dbReference>
<evidence type="ECO:0000313" key="11">
    <source>
        <dbReference type="EMBL" id="KAL2828859.1"/>
    </source>
</evidence>
<comment type="subcellular location">
    <subcellularLocation>
        <location evidence="1">Nucleus</location>
    </subcellularLocation>
</comment>
<feature type="region of interest" description="Disordered" evidence="8">
    <location>
        <begin position="517"/>
        <end position="537"/>
    </location>
</feature>
<gene>
    <name evidence="11" type="ORF">BJY01DRAFT_255206</name>
</gene>
<keyword evidence="4 7" id="KW-0863">Zinc-finger</keyword>
<evidence type="ECO:0000256" key="7">
    <source>
        <dbReference type="PROSITE-ProRule" id="PRU00042"/>
    </source>
</evidence>
<dbReference type="InterPro" id="IPR036236">
    <property type="entry name" value="Znf_C2H2_sf"/>
</dbReference>
<dbReference type="Proteomes" id="UP001610446">
    <property type="component" value="Unassembled WGS sequence"/>
</dbReference>
<keyword evidence="9" id="KW-0812">Transmembrane</keyword>
<evidence type="ECO:0000256" key="2">
    <source>
        <dbReference type="ARBA" id="ARBA00022723"/>
    </source>
</evidence>
<evidence type="ECO:0000256" key="5">
    <source>
        <dbReference type="ARBA" id="ARBA00022833"/>
    </source>
</evidence>
<evidence type="ECO:0000256" key="1">
    <source>
        <dbReference type="ARBA" id="ARBA00004123"/>
    </source>
</evidence>
<protein>
    <recommendedName>
        <fullName evidence="10">C2H2-type domain-containing protein</fullName>
    </recommendedName>
</protein>
<accession>A0ABR4IM65</accession>
<keyword evidence="5" id="KW-0862">Zinc</keyword>
<keyword evidence="3" id="KW-0677">Repeat</keyword>
<dbReference type="Gene3D" id="3.30.160.60">
    <property type="entry name" value="Classic Zinc Finger"/>
    <property type="match status" value="2"/>
</dbReference>
<evidence type="ECO:0000256" key="6">
    <source>
        <dbReference type="ARBA" id="ARBA00023242"/>
    </source>
</evidence>
<reference evidence="11 12" key="1">
    <citation type="submission" date="2024-07" db="EMBL/GenBank/DDBJ databases">
        <title>Section-level genome sequencing and comparative genomics of Aspergillus sections Usti and Cavernicolus.</title>
        <authorList>
            <consortium name="Lawrence Berkeley National Laboratory"/>
            <person name="Nybo J.L."/>
            <person name="Vesth T.C."/>
            <person name="Theobald S."/>
            <person name="Frisvad J.C."/>
            <person name="Larsen T.O."/>
            <person name="Kjaerboelling I."/>
            <person name="Rothschild-Mancinelli K."/>
            <person name="Lyhne E.K."/>
            <person name="Kogle M.E."/>
            <person name="Barry K."/>
            <person name="Clum A."/>
            <person name="Na H."/>
            <person name="Ledsgaard L."/>
            <person name="Lin J."/>
            <person name="Lipzen A."/>
            <person name="Kuo A."/>
            <person name="Riley R."/>
            <person name="Mondo S."/>
            <person name="Labutti K."/>
            <person name="Haridas S."/>
            <person name="Pangalinan J."/>
            <person name="Salamov A.A."/>
            <person name="Simmons B.A."/>
            <person name="Magnuson J.K."/>
            <person name="Chen J."/>
            <person name="Drula E."/>
            <person name="Henrissat B."/>
            <person name="Wiebenga A."/>
            <person name="Lubbers R.J."/>
            <person name="Gomes A.C."/>
            <person name="Makela M.R."/>
            <person name="Stajich J."/>
            <person name="Grigoriev I.V."/>
            <person name="Mortensen U.H."/>
            <person name="De Vries R.P."/>
            <person name="Baker S.E."/>
            <person name="Andersen M.R."/>
        </authorList>
    </citation>
    <scope>NUCLEOTIDE SEQUENCE [LARGE SCALE GENOMIC DNA]</scope>
    <source>
        <strain evidence="11 12">CBS 123904</strain>
    </source>
</reference>
<feature type="region of interest" description="Disordered" evidence="8">
    <location>
        <begin position="189"/>
        <end position="250"/>
    </location>
</feature>
<dbReference type="PROSITE" id="PS00028">
    <property type="entry name" value="ZINC_FINGER_C2H2_1"/>
    <property type="match status" value="2"/>
</dbReference>
<feature type="domain" description="C2H2-type" evidence="10">
    <location>
        <begin position="20"/>
        <end position="47"/>
    </location>
</feature>
<evidence type="ECO:0000256" key="3">
    <source>
        <dbReference type="ARBA" id="ARBA00022737"/>
    </source>
</evidence>
<evidence type="ECO:0000259" key="10">
    <source>
        <dbReference type="PROSITE" id="PS50157"/>
    </source>
</evidence>
<feature type="transmembrane region" description="Helical" evidence="9">
    <location>
        <begin position="362"/>
        <end position="388"/>
    </location>
</feature>
<evidence type="ECO:0000256" key="4">
    <source>
        <dbReference type="ARBA" id="ARBA00022771"/>
    </source>
</evidence>
<organism evidence="11 12">
    <name type="scientific">Aspergillus pseudoustus</name>
    <dbReference type="NCBI Taxonomy" id="1810923"/>
    <lineage>
        <taxon>Eukaryota</taxon>
        <taxon>Fungi</taxon>
        <taxon>Dikarya</taxon>
        <taxon>Ascomycota</taxon>
        <taxon>Pezizomycotina</taxon>
        <taxon>Eurotiomycetes</taxon>
        <taxon>Eurotiomycetidae</taxon>
        <taxon>Eurotiales</taxon>
        <taxon>Aspergillaceae</taxon>
        <taxon>Aspergillus</taxon>
        <taxon>Aspergillus subgen. Nidulantes</taxon>
    </lineage>
</organism>
<evidence type="ECO:0000256" key="9">
    <source>
        <dbReference type="SAM" id="Phobius"/>
    </source>
</evidence>
<dbReference type="PANTHER" id="PTHR40626">
    <property type="entry name" value="MIP31509P"/>
    <property type="match status" value="1"/>
</dbReference>
<name>A0ABR4IM65_9EURO</name>
<dbReference type="PROSITE" id="PS50157">
    <property type="entry name" value="ZINC_FINGER_C2H2_2"/>
    <property type="match status" value="2"/>
</dbReference>
<keyword evidence="2" id="KW-0479">Metal-binding</keyword>
<keyword evidence="12" id="KW-1185">Reference proteome</keyword>
<evidence type="ECO:0000256" key="8">
    <source>
        <dbReference type="SAM" id="MobiDB-lite"/>
    </source>
</evidence>
<dbReference type="PANTHER" id="PTHR40626:SF11">
    <property type="entry name" value="ZINC FINGER PROTEIN YPR022C"/>
    <property type="match status" value="1"/>
</dbReference>